<dbReference type="PANTHER" id="PTHR43877">
    <property type="entry name" value="AMINOALKYLPHOSPHONATE N-ACETYLTRANSFERASE-RELATED-RELATED"/>
    <property type="match status" value="1"/>
</dbReference>
<dbReference type="InterPro" id="IPR050832">
    <property type="entry name" value="Bact_Acetyltransf"/>
</dbReference>
<dbReference type="CDD" id="cd04301">
    <property type="entry name" value="NAT_SF"/>
    <property type="match status" value="1"/>
</dbReference>
<keyword evidence="2" id="KW-0012">Acyltransferase</keyword>
<dbReference type="AlphaFoldDB" id="A0A506XXJ1"/>
<proteinExistence type="predicted"/>
<dbReference type="SUPFAM" id="SSF55729">
    <property type="entry name" value="Acyl-CoA N-acyltransferases (Nat)"/>
    <property type="match status" value="1"/>
</dbReference>
<dbReference type="PANTHER" id="PTHR43877:SF5">
    <property type="entry name" value="BLL8307 PROTEIN"/>
    <property type="match status" value="1"/>
</dbReference>
<dbReference type="Gene3D" id="3.40.630.30">
    <property type="match status" value="1"/>
</dbReference>
<evidence type="ECO:0000256" key="1">
    <source>
        <dbReference type="ARBA" id="ARBA00022679"/>
    </source>
</evidence>
<reference evidence="4 5" key="1">
    <citation type="submission" date="2019-06" db="EMBL/GenBank/DDBJ databases">
        <authorList>
            <person name="Li F."/>
        </authorList>
    </citation>
    <scope>NUCLEOTIDE SEQUENCE [LARGE SCALE GENOMIC DNA]</scope>
    <source>
        <strain evidence="4 5">10F1D-1</strain>
    </source>
</reference>
<evidence type="ECO:0000259" key="3">
    <source>
        <dbReference type="PROSITE" id="PS51186"/>
    </source>
</evidence>
<dbReference type="Proteomes" id="UP000316252">
    <property type="component" value="Unassembled WGS sequence"/>
</dbReference>
<keyword evidence="5" id="KW-1185">Reference proteome</keyword>
<dbReference type="PROSITE" id="PS51186">
    <property type="entry name" value="GNAT"/>
    <property type="match status" value="1"/>
</dbReference>
<keyword evidence="1 4" id="KW-0808">Transferase</keyword>
<dbReference type="InterPro" id="IPR016181">
    <property type="entry name" value="Acyl_CoA_acyltransferase"/>
</dbReference>
<feature type="domain" description="N-acetyltransferase" evidence="3">
    <location>
        <begin position="34"/>
        <end position="206"/>
    </location>
</feature>
<dbReference type="Pfam" id="PF00583">
    <property type="entry name" value="Acetyltransf_1"/>
    <property type="match status" value="1"/>
</dbReference>
<evidence type="ECO:0000313" key="5">
    <source>
        <dbReference type="Proteomes" id="UP000316252"/>
    </source>
</evidence>
<dbReference type="GO" id="GO:0016747">
    <property type="term" value="F:acyltransferase activity, transferring groups other than amino-acyl groups"/>
    <property type="evidence" value="ECO:0007669"/>
    <property type="project" value="InterPro"/>
</dbReference>
<comment type="caution">
    <text evidence="4">The sequence shown here is derived from an EMBL/GenBank/DDBJ whole genome shotgun (WGS) entry which is preliminary data.</text>
</comment>
<gene>
    <name evidence="4" type="ORF">FJ657_16000</name>
</gene>
<evidence type="ECO:0000256" key="2">
    <source>
        <dbReference type="ARBA" id="ARBA00023315"/>
    </source>
</evidence>
<protein>
    <submittedName>
        <fullName evidence="4">GNAT family N-acetyltransferase</fullName>
    </submittedName>
</protein>
<organism evidence="4 5">
    <name type="scientific">Schumannella soli</name>
    <dbReference type="NCBI Taxonomy" id="2590779"/>
    <lineage>
        <taxon>Bacteria</taxon>
        <taxon>Bacillati</taxon>
        <taxon>Actinomycetota</taxon>
        <taxon>Actinomycetes</taxon>
        <taxon>Micrococcales</taxon>
        <taxon>Microbacteriaceae</taxon>
        <taxon>Schumannella</taxon>
    </lineage>
</organism>
<dbReference type="InterPro" id="IPR000182">
    <property type="entry name" value="GNAT_dom"/>
</dbReference>
<name>A0A506XXJ1_9MICO</name>
<evidence type="ECO:0000313" key="4">
    <source>
        <dbReference type="EMBL" id="TPW74140.1"/>
    </source>
</evidence>
<sequence>MPARYRRDRTILSRRREGAAFRQDGRVSSVPLEIRVDDLSGEATRELIALHLAGMHDGSPIESIHALDLDGLRAPGMTVWSAWSGERIAGIGALKRFGTGSAAGADGMDGEGGGSGALASAGGDRGELKSMRVADEFRGTGVGRAILRHIVAEARAAGIRSLWLETGAGEAFVPAHRLYASEGFVDCGSFADYRPDPLSRFMTREL</sequence>
<dbReference type="EMBL" id="VHQG01000005">
    <property type="protein sequence ID" value="TPW74140.1"/>
    <property type="molecule type" value="Genomic_DNA"/>
</dbReference>
<dbReference type="OrthoDB" id="9803233at2"/>
<accession>A0A506XXJ1</accession>